<organism evidence="1 2">
    <name type="scientific">Neisseria gonorrhoeae (strain NCCP11945)</name>
    <dbReference type="NCBI Taxonomy" id="521006"/>
    <lineage>
        <taxon>Bacteria</taxon>
        <taxon>Pseudomonadati</taxon>
        <taxon>Pseudomonadota</taxon>
        <taxon>Betaproteobacteria</taxon>
        <taxon>Neisseriales</taxon>
        <taxon>Neisseriaceae</taxon>
        <taxon>Neisseria</taxon>
    </lineage>
</organism>
<gene>
    <name evidence="1" type="ordered locus">NGK_0329</name>
</gene>
<dbReference type="HOGENOM" id="CLU_3155231_0_0_4"/>
<accession>B4RJL9</accession>
<reference evidence="1 2" key="1">
    <citation type="journal article" date="2008" name="J. Bacteriol.">
        <title>Complete genome sequence of Neisseria gonorrhoeae NCCP11945.</title>
        <authorList>
            <person name="Chung G.T."/>
            <person name="Yoo J.S."/>
            <person name="Oh H.B."/>
            <person name="Lee Y.S."/>
            <person name="Cha S.H."/>
            <person name="Kim S.J."/>
            <person name="Yoo C.K."/>
        </authorList>
    </citation>
    <scope>NUCLEOTIDE SEQUENCE [LARGE SCALE GENOMIC DNA]</scope>
    <source>
        <strain evidence="1 2">NCCP11945</strain>
    </source>
</reference>
<evidence type="ECO:0000313" key="2">
    <source>
        <dbReference type="Proteomes" id="UP000002564"/>
    </source>
</evidence>
<evidence type="ECO:0000313" key="1">
    <source>
        <dbReference type="EMBL" id="ACF29023.1"/>
    </source>
</evidence>
<protein>
    <submittedName>
        <fullName evidence="1">Uncharacterized protein</fullName>
    </submittedName>
</protein>
<proteinExistence type="predicted"/>
<name>B4RJL9_NEIG2</name>
<sequence length="48" mass="5420">MLGEGGIVGSRRVGVKYYRGRGIDRKCRLNGAAWKKYPRAFQAWGYGN</sequence>
<dbReference type="KEGG" id="ngk:NGK_0329"/>
<dbReference type="Proteomes" id="UP000002564">
    <property type="component" value="Chromosome"/>
</dbReference>
<dbReference type="EMBL" id="CP001050">
    <property type="protein sequence ID" value="ACF29023.1"/>
    <property type="molecule type" value="Genomic_DNA"/>
</dbReference>
<dbReference type="AlphaFoldDB" id="B4RJL9"/>